<evidence type="ECO:0000256" key="9">
    <source>
        <dbReference type="ARBA" id="ARBA00022728"/>
    </source>
</evidence>
<name>A0AAD5FKF6_SILAS</name>
<dbReference type="SMART" id="SM00908">
    <property type="entry name" value="Gal-bind_lectin"/>
    <property type="match status" value="1"/>
</dbReference>
<evidence type="ECO:0000256" key="14">
    <source>
        <dbReference type="ARBA" id="ARBA00022972"/>
    </source>
</evidence>
<evidence type="ECO:0000256" key="11">
    <source>
        <dbReference type="ARBA" id="ARBA00022737"/>
    </source>
</evidence>
<feature type="compositionally biased region" description="Low complexity" evidence="20">
    <location>
        <begin position="27"/>
        <end position="52"/>
    </location>
</feature>
<evidence type="ECO:0000256" key="7">
    <source>
        <dbReference type="ARBA" id="ARBA00022588"/>
    </source>
</evidence>
<dbReference type="GO" id="GO:0001772">
    <property type="term" value="C:immunological synapse"/>
    <property type="evidence" value="ECO:0007669"/>
    <property type="project" value="TreeGrafter"/>
</dbReference>
<dbReference type="EMBL" id="MU551677">
    <property type="protein sequence ID" value="KAI5618988.1"/>
    <property type="molecule type" value="Genomic_DNA"/>
</dbReference>
<evidence type="ECO:0000256" key="10">
    <source>
        <dbReference type="ARBA" id="ARBA00022734"/>
    </source>
</evidence>
<dbReference type="Proteomes" id="UP001205998">
    <property type="component" value="Unassembled WGS sequence"/>
</dbReference>
<evidence type="ECO:0000256" key="17">
    <source>
        <dbReference type="ARBA" id="ARBA00023187"/>
    </source>
</evidence>
<evidence type="ECO:0000256" key="19">
    <source>
        <dbReference type="RuleBase" id="RU102079"/>
    </source>
</evidence>
<dbReference type="Gene3D" id="2.60.120.200">
    <property type="match status" value="1"/>
</dbReference>
<evidence type="ECO:0000256" key="4">
    <source>
        <dbReference type="ARBA" id="ARBA00022490"/>
    </source>
</evidence>
<evidence type="ECO:0000313" key="22">
    <source>
        <dbReference type="EMBL" id="KAI5618988.1"/>
    </source>
</evidence>
<comment type="subcellular location">
    <subcellularLocation>
        <location evidence="2">Cytoplasm</location>
    </subcellularLocation>
    <subcellularLocation>
        <location evidence="1">Nucleus</location>
    </subcellularLocation>
    <subcellularLocation>
        <location evidence="3">Secreted</location>
    </subcellularLocation>
</comment>
<dbReference type="GO" id="GO:0050918">
    <property type="term" value="P:positive chemotaxis"/>
    <property type="evidence" value="ECO:0007669"/>
    <property type="project" value="TreeGrafter"/>
</dbReference>
<evidence type="ECO:0000259" key="21">
    <source>
        <dbReference type="PROSITE" id="PS51304"/>
    </source>
</evidence>
<dbReference type="InterPro" id="IPR044156">
    <property type="entry name" value="Galectin-like"/>
</dbReference>
<evidence type="ECO:0000256" key="5">
    <source>
        <dbReference type="ARBA" id="ARBA00022525"/>
    </source>
</evidence>
<evidence type="ECO:0000256" key="16">
    <source>
        <dbReference type="ARBA" id="ARBA00023157"/>
    </source>
</evidence>
<dbReference type="GO" id="GO:0006397">
    <property type="term" value="P:mRNA processing"/>
    <property type="evidence" value="ECO:0007669"/>
    <property type="project" value="UniProtKB-KW"/>
</dbReference>
<gene>
    <name evidence="22" type="ORF">C0J50_21659</name>
</gene>
<keyword evidence="7" id="KW-0399">Innate immunity</keyword>
<sequence>QLSDALDSGAAQTNLSNQQAGGPAWPGQPQNPSWPGQPSGQPFQPWPGQQPNMPSWPGQPSQPNAPVWPGQFPATAPQNVNLAVPFDMPLPRGVFDKLLIIIQGEVNPNAERFSINLARNKDIAFHFNPRFNENGIKVLVRNTMINDVWGAEERTAPSFPFVPGKPFEVKILCTLTEYKVAVNGAHMFEYKHRFRELDQINHLTILKDVKLTDVKLETLPF</sequence>
<proteinExistence type="predicted"/>
<dbReference type="GO" id="GO:0090280">
    <property type="term" value="P:positive regulation of calcium ion import"/>
    <property type="evidence" value="ECO:0007669"/>
    <property type="project" value="TreeGrafter"/>
</dbReference>
<dbReference type="GO" id="GO:2001237">
    <property type="term" value="P:negative regulation of extrinsic apoptotic signaling pathway"/>
    <property type="evidence" value="ECO:0007669"/>
    <property type="project" value="TreeGrafter"/>
</dbReference>
<dbReference type="GO" id="GO:0002548">
    <property type="term" value="P:monocyte chemotaxis"/>
    <property type="evidence" value="ECO:0007669"/>
    <property type="project" value="TreeGrafter"/>
</dbReference>
<dbReference type="GO" id="GO:0048246">
    <property type="term" value="P:macrophage chemotaxis"/>
    <property type="evidence" value="ECO:0007669"/>
    <property type="project" value="TreeGrafter"/>
</dbReference>
<keyword evidence="12" id="KW-0221">Differentiation</keyword>
<evidence type="ECO:0000256" key="3">
    <source>
        <dbReference type="ARBA" id="ARBA00004613"/>
    </source>
</evidence>
<keyword evidence="10 19" id="KW-0430">Lectin</keyword>
<evidence type="ECO:0000256" key="12">
    <source>
        <dbReference type="ARBA" id="ARBA00022782"/>
    </source>
</evidence>
<keyword evidence="4" id="KW-0963">Cytoplasm</keyword>
<dbReference type="GO" id="GO:0008380">
    <property type="term" value="P:RNA splicing"/>
    <property type="evidence" value="ECO:0007669"/>
    <property type="project" value="UniProtKB-KW"/>
</dbReference>
<keyword evidence="8" id="KW-0507">mRNA processing</keyword>
<dbReference type="GO" id="GO:0043236">
    <property type="term" value="F:laminin binding"/>
    <property type="evidence" value="ECO:0007669"/>
    <property type="project" value="TreeGrafter"/>
</dbReference>
<evidence type="ECO:0000256" key="1">
    <source>
        <dbReference type="ARBA" id="ARBA00004123"/>
    </source>
</evidence>
<dbReference type="SUPFAM" id="SSF49899">
    <property type="entry name" value="Concanavalin A-like lectins/glucanases"/>
    <property type="match status" value="1"/>
</dbReference>
<feature type="domain" description="Galectin" evidence="21">
    <location>
        <begin position="86"/>
        <end position="217"/>
    </location>
</feature>
<keyword evidence="17" id="KW-0508">mRNA splicing</keyword>
<evidence type="ECO:0000256" key="6">
    <source>
        <dbReference type="ARBA" id="ARBA00022553"/>
    </source>
</evidence>
<feature type="non-terminal residue" evidence="22">
    <location>
        <position position="1"/>
    </location>
</feature>
<dbReference type="PANTHER" id="PTHR11346:SF26">
    <property type="entry name" value="GALECTIN-3"/>
    <property type="match status" value="1"/>
</dbReference>
<dbReference type="GO" id="GO:0045806">
    <property type="term" value="P:negative regulation of endocytosis"/>
    <property type="evidence" value="ECO:0007669"/>
    <property type="project" value="TreeGrafter"/>
</dbReference>
<dbReference type="AlphaFoldDB" id="A0AAD5FKF6"/>
<dbReference type="GO" id="GO:0005737">
    <property type="term" value="C:cytoplasm"/>
    <property type="evidence" value="ECO:0007669"/>
    <property type="project" value="UniProtKB-SubCell"/>
</dbReference>
<evidence type="ECO:0000256" key="8">
    <source>
        <dbReference type="ARBA" id="ARBA00022664"/>
    </source>
</evidence>
<accession>A0AAD5FKF6</accession>
<keyword evidence="15" id="KW-0007">Acetylation</keyword>
<dbReference type="PANTHER" id="PTHR11346">
    <property type="entry name" value="GALECTIN"/>
    <property type="match status" value="1"/>
</dbReference>
<dbReference type="GO" id="GO:0005681">
    <property type="term" value="C:spliceosomal complex"/>
    <property type="evidence" value="ECO:0007669"/>
    <property type="project" value="UniProtKB-KW"/>
</dbReference>
<feature type="region of interest" description="Disordered" evidence="20">
    <location>
        <begin position="1"/>
        <end position="72"/>
    </location>
</feature>
<dbReference type="InterPro" id="IPR001079">
    <property type="entry name" value="Galectin_CRD"/>
</dbReference>
<dbReference type="GO" id="GO:0019863">
    <property type="term" value="F:IgE binding"/>
    <property type="evidence" value="ECO:0007669"/>
    <property type="project" value="UniProtKB-KW"/>
</dbReference>
<keyword evidence="6" id="KW-0597">Phosphoprotein</keyword>
<dbReference type="GO" id="GO:0048030">
    <property type="term" value="F:disaccharide binding"/>
    <property type="evidence" value="ECO:0007669"/>
    <property type="project" value="TreeGrafter"/>
</dbReference>
<dbReference type="FunFam" id="2.60.120.200:FF:000023">
    <property type="entry name" value="Galectin"/>
    <property type="match status" value="1"/>
</dbReference>
<keyword evidence="23" id="KW-1185">Reference proteome</keyword>
<feature type="compositionally biased region" description="Polar residues" evidence="20">
    <location>
        <begin position="10"/>
        <end position="20"/>
    </location>
</feature>
<dbReference type="PROSITE" id="PS51304">
    <property type="entry name" value="GALECTIN"/>
    <property type="match status" value="1"/>
</dbReference>
<keyword evidence="14" id="KW-0389">IgE-binding protein</keyword>
<dbReference type="GO" id="GO:0048245">
    <property type="term" value="P:eosinophil chemotaxis"/>
    <property type="evidence" value="ECO:0007669"/>
    <property type="project" value="TreeGrafter"/>
</dbReference>
<dbReference type="Pfam" id="PF00337">
    <property type="entry name" value="Gal-bind_lectin"/>
    <property type="match status" value="1"/>
</dbReference>
<evidence type="ECO:0000313" key="23">
    <source>
        <dbReference type="Proteomes" id="UP001205998"/>
    </source>
</evidence>
<dbReference type="GO" id="GO:0030154">
    <property type="term" value="P:cell differentiation"/>
    <property type="evidence" value="ECO:0007669"/>
    <property type="project" value="UniProtKB-KW"/>
</dbReference>
<dbReference type="InterPro" id="IPR013320">
    <property type="entry name" value="ConA-like_dom_sf"/>
</dbReference>
<organism evidence="22 23">
    <name type="scientific">Silurus asotus</name>
    <name type="common">Amur catfish</name>
    <name type="synonym">Parasilurus asotus</name>
    <dbReference type="NCBI Taxonomy" id="30991"/>
    <lineage>
        <taxon>Eukaryota</taxon>
        <taxon>Metazoa</taxon>
        <taxon>Chordata</taxon>
        <taxon>Craniata</taxon>
        <taxon>Vertebrata</taxon>
        <taxon>Euteleostomi</taxon>
        <taxon>Actinopterygii</taxon>
        <taxon>Neopterygii</taxon>
        <taxon>Teleostei</taxon>
        <taxon>Ostariophysi</taxon>
        <taxon>Siluriformes</taxon>
        <taxon>Siluridae</taxon>
        <taxon>Silurus</taxon>
    </lineage>
</organism>
<evidence type="ECO:0000256" key="20">
    <source>
        <dbReference type="SAM" id="MobiDB-lite"/>
    </source>
</evidence>
<keyword evidence="9" id="KW-0747">Spliceosome</keyword>
<evidence type="ECO:0000256" key="18">
    <source>
        <dbReference type="ARBA" id="ARBA00023242"/>
    </source>
</evidence>
<keyword evidence="11" id="KW-0677">Repeat</keyword>
<dbReference type="GO" id="GO:0045087">
    <property type="term" value="P:innate immune response"/>
    <property type="evidence" value="ECO:0007669"/>
    <property type="project" value="UniProtKB-KW"/>
</dbReference>
<dbReference type="GO" id="GO:0005615">
    <property type="term" value="C:extracellular space"/>
    <property type="evidence" value="ECO:0007669"/>
    <property type="project" value="TreeGrafter"/>
</dbReference>
<comment type="caution">
    <text evidence="22">The sequence shown here is derived from an EMBL/GenBank/DDBJ whole genome shotgun (WGS) entry which is preliminary data.</text>
</comment>
<keyword evidence="13" id="KW-0391">Immunity</keyword>
<dbReference type="SMART" id="SM00276">
    <property type="entry name" value="GLECT"/>
    <property type="match status" value="1"/>
</dbReference>
<keyword evidence="18" id="KW-0539">Nucleus</keyword>
<reference evidence="22" key="1">
    <citation type="submission" date="2018-07" db="EMBL/GenBank/DDBJ databases">
        <title>Comparative genomics of catfishes provides insights into carnivory and benthic adaptation.</title>
        <authorList>
            <person name="Zhang Y."/>
            <person name="Wang D."/>
            <person name="Peng Z."/>
            <person name="Zheng S."/>
            <person name="Shao F."/>
            <person name="Tao W."/>
        </authorList>
    </citation>
    <scope>NUCLEOTIDE SEQUENCE</scope>
    <source>
        <strain evidence="22">Chongqing</strain>
    </source>
</reference>
<dbReference type="CDD" id="cd00070">
    <property type="entry name" value="GLECT"/>
    <property type="match status" value="1"/>
</dbReference>
<evidence type="ECO:0000256" key="15">
    <source>
        <dbReference type="ARBA" id="ARBA00022990"/>
    </source>
</evidence>
<keyword evidence="5" id="KW-0964">Secreted</keyword>
<keyword evidence="16" id="KW-1015">Disulfide bond</keyword>
<protein>
    <recommendedName>
        <fullName evidence="19">Galectin</fullName>
    </recommendedName>
</protein>
<evidence type="ECO:0000256" key="2">
    <source>
        <dbReference type="ARBA" id="ARBA00004496"/>
    </source>
</evidence>
<dbReference type="GO" id="GO:0030593">
    <property type="term" value="P:neutrophil chemotaxis"/>
    <property type="evidence" value="ECO:0007669"/>
    <property type="project" value="TreeGrafter"/>
</dbReference>
<evidence type="ECO:0000256" key="13">
    <source>
        <dbReference type="ARBA" id="ARBA00022859"/>
    </source>
</evidence>